<gene>
    <name evidence="4" type="ORF">BLGHR1_13485</name>
</gene>
<feature type="compositionally biased region" description="Low complexity" evidence="1">
    <location>
        <begin position="40"/>
        <end position="56"/>
    </location>
</feature>
<evidence type="ECO:0000256" key="2">
    <source>
        <dbReference type="SAM" id="Phobius"/>
    </source>
</evidence>
<dbReference type="EMBL" id="UNSH01000045">
    <property type="protein sequence ID" value="SZF02700.1"/>
    <property type="molecule type" value="Genomic_DNA"/>
</dbReference>
<organism evidence="4 5">
    <name type="scientific">Blumeria hordei</name>
    <name type="common">Barley powdery mildew</name>
    <name type="synonym">Blumeria graminis f. sp. hordei</name>
    <dbReference type="NCBI Taxonomy" id="2867405"/>
    <lineage>
        <taxon>Eukaryota</taxon>
        <taxon>Fungi</taxon>
        <taxon>Dikarya</taxon>
        <taxon>Ascomycota</taxon>
        <taxon>Pezizomycotina</taxon>
        <taxon>Leotiomycetes</taxon>
        <taxon>Erysiphales</taxon>
        <taxon>Erysiphaceae</taxon>
        <taxon>Blumeria</taxon>
    </lineage>
</organism>
<evidence type="ECO:0000256" key="3">
    <source>
        <dbReference type="SAM" id="SignalP"/>
    </source>
</evidence>
<feature type="region of interest" description="Disordered" evidence="1">
    <location>
        <begin position="214"/>
        <end position="236"/>
    </location>
</feature>
<keyword evidence="3" id="KW-0732">Signal</keyword>
<keyword evidence="2" id="KW-0812">Transmembrane</keyword>
<reference evidence="4 5" key="1">
    <citation type="submission" date="2017-11" db="EMBL/GenBank/DDBJ databases">
        <authorList>
            <person name="Kracher B."/>
        </authorList>
    </citation>
    <scope>NUCLEOTIDE SEQUENCE [LARGE SCALE GENOMIC DNA]</scope>
    <source>
        <strain evidence="4 5">RACE1</strain>
    </source>
</reference>
<protein>
    <submittedName>
        <fullName evidence="4">Uncharacterized protein</fullName>
    </submittedName>
</protein>
<sequence>MASTNRFPGSRRPFQILRLFFILFVRWSRALPAPNSDSYPPSTTTSSSSAASSSPAELRDTTSNPVYNYYFVIVAVVAAFACILIIYFQQRKKRQANFTRQQVAETFGRNNVITRSSGNNGGVAAEDCRFQRQQLQQHISTEGLDERGEAPPPYAPAIKPPSTTDADSVLSPHQMTETAVLPVYNESVLHTLGNDHGDLGLARPDAFLATEINTSSENTGGTPQPSNQQRTTSLVT</sequence>
<name>A0A383UTP3_BLUHO</name>
<proteinExistence type="predicted"/>
<keyword evidence="2" id="KW-1133">Transmembrane helix</keyword>
<feature type="transmembrane region" description="Helical" evidence="2">
    <location>
        <begin position="67"/>
        <end position="88"/>
    </location>
</feature>
<evidence type="ECO:0000313" key="5">
    <source>
        <dbReference type="Proteomes" id="UP000275772"/>
    </source>
</evidence>
<feature type="chain" id="PRO_5016962887" evidence="3">
    <location>
        <begin position="31"/>
        <end position="236"/>
    </location>
</feature>
<evidence type="ECO:0000256" key="1">
    <source>
        <dbReference type="SAM" id="MobiDB-lite"/>
    </source>
</evidence>
<feature type="region of interest" description="Disordered" evidence="1">
    <location>
        <begin position="35"/>
        <end position="57"/>
    </location>
</feature>
<dbReference type="AlphaFoldDB" id="A0A383UTP3"/>
<evidence type="ECO:0000313" key="4">
    <source>
        <dbReference type="EMBL" id="SZF02700.1"/>
    </source>
</evidence>
<dbReference type="VEuPathDB" id="FungiDB:BLGHR1_13485"/>
<accession>A0A383UTP3</accession>
<dbReference type="Proteomes" id="UP000275772">
    <property type="component" value="Unassembled WGS sequence"/>
</dbReference>
<feature type="signal peptide" evidence="3">
    <location>
        <begin position="1"/>
        <end position="30"/>
    </location>
</feature>
<keyword evidence="2" id="KW-0472">Membrane</keyword>